<reference evidence="2 3" key="2">
    <citation type="submission" date="2007-06" db="EMBL/GenBank/DDBJ databases">
        <title>Draft genome sequence of Pseudoflavonifractor capillosus ATCC 29799.</title>
        <authorList>
            <person name="Sudarsanam P."/>
            <person name="Ley R."/>
            <person name="Guruge J."/>
            <person name="Turnbaugh P.J."/>
            <person name="Mahowald M."/>
            <person name="Liep D."/>
            <person name="Gordon J."/>
        </authorList>
    </citation>
    <scope>NUCLEOTIDE SEQUENCE [LARGE SCALE GENOMIC DNA]</scope>
    <source>
        <strain evidence="2 3">ATCC 29799</strain>
    </source>
</reference>
<dbReference type="RefSeq" id="WP_006574564.1">
    <property type="nucleotide sequence ID" value="NZ_AAXG02000043.1"/>
</dbReference>
<proteinExistence type="predicted"/>
<sequence length="362" mass="40406">RTIARSEAAAILWRAFQYGDDTKVIPGEESGEQTAGETQSPDKGSETGKYKVETVTALPGQMDDYIVTKAGEVYFLKDNRLHHIVAGNTEQLYDGSTDYYEEITIGEFVKKLKDGPEENYWSGIDTFGYDESELFYFDSLSLKKLAYDSVNDKVYVLGITNVETSYSSDFYAAQIYEARQMETPGATVPYGTFSSGVRVSPSIACAGDLLLYMSMRNAYGEETAQLVDPLTGQISLFFEGFYSDRVYLKADGAVVSWWWGEAEALNLTTGAWTSLNIVAENLGQETVYTTYRDKMYYTAEDGIYRLDAAGTNRVKGVLFLAWDALNVQDGKRIGKIEQLCFDDSGDIVFADMTNRAVRRISL</sequence>
<protein>
    <submittedName>
        <fullName evidence="2">Uncharacterized protein</fullName>
    </submittedName>
</protein>
<keyword evidence="3" id="KW-1185">Reference proteome</keyword>
<evidence type="ECO:0000313" key="2">
    <source>
        <dbReference type="EMBL" id="EDM98102.1"/>
    </source>
</evidence>
<dbReference type="AlphaFoldDB" id="A6P0S1"/>
<accession>A6P0S1</accession>
<feature type="region of interest" description="Disordered" evidence="1">
    <location>
        <begin position="23"/>
        <end position="48"/>
    </location>
</feature>
<feature type="compositionally biased region" description="Polar residues" evidence="1">
    <location>
        <begin position="32"/>
        <end position="42"/>
    </location>
</feature>
<name>A6P0S1_9FIRM</name>
<dbReference type="Proteomes" id="UP000003639">
    <property type="component" value="Unassembled WGS sequence"/>
</dbReference>
<gene>
    <name evidence="2" type="ORF">BACCAP_04082</name>
</gene>
<dbReference type="STRING" id="411467.BACCAP_04082"/>
<evidence type="ECO:0000256" key="1">
    <source>
        <dbReference type="SAM" id="MobiDB-lite"/>
    </source>
</evidence>
<comment type="caution">
    <text evidence="2">The sequence shown here is derived from an EMBL/GenBank/DDBJ whole genome shotgun (WGS) entry which is preliminary data.</text>
</comment>
<reference evidence="2 3" key="1">
    <citation type="submission" date="2007-04" db="EMBL/GenBank/DDBJ databases">
        <authorList>
            <person name="Fulton L."/>
            <person name="Clifton S."/>
            <person name="Fulton B."/>
            <person name="Xu J."/>
            <person name="Minx P."/>
            <person name="Pepin K.H."/>
            <person name="Johnson M."/>
            <person name="Thiruvilangam P."/>
            <person name="Bhonagiri V."/>
            <person name="Nash W.E."/>
            <person name="Mardis E.R."/>
            <person name="Wilson R.K."/>
        </authorList>
    </citation>
    <scope>NUCLEOTIDE SEQUENCE [LARGE SCALE GENOMIC DNA]</scope>
    <source>
        <strain evidence="2 3">ATCC 29799</strain>
    </source>
</reference>
<feature type="non-terminal residue" evidence="2">
    <location>
        <position position="1"/>
    </location>
</feature>
<dbReference type="OrthoDB" id="5845122at2"/>
<dbReference type="EMBL" id="AAXG02000043">
    <property type="protein sequence ID" value="EDM98102.1"/>
    <property type="molecule type" value="Genomic_DNA"/>
</dbReference>
<organism evidence="2 3">
    <name type="scientific">Pseudoflavonifractor capillosus ATCC 29799</name>
    <dbReference type="NCBI Taxonomy" id="411467"/>
    <lineage>
        <taxon>Bacteria</taxon>
        <taxon>Bacillati</taxon>
        <taxon>Bacillota</taxon>
        <taxon>Clostridia</taxon>
        <taxon>Eubacteriales</taxon>
        <taxon>Oscillospiraceae</taxon>
        <taxon>Pseudoflavonifractor</taxon>
    </lineage>
</organism>
<evidence type="ECO:0000313" key="3">
    <source>
        <dbReference type="Proteomes" id="UP000003639"/>
    </source>
</evidence>